<comment type="caution">
    <text evidence="2">The sequence shown here is derived from an EMBL/GenBank/DDBJ whole genome shotgun (WGS) entry which is preliminary data.</text>
</comment>
<dbReference type="Proteomes" id="UP000030143">
    <property type="component" value="Unassembled WGS sequence"/>
</dbReference>
<dbReference type="AlphaFoldDB" id="A0A0A2JZ07"/>
<reference evidence="2 3" key="1">
    <citation type="journal article" date="2015" name="Mol. Plant Microbe Interact.">
        <title>Genome, transcriptome, and functional analyses of Penicillium expansum provide new insights into secondary metabolism and pathogenicity.</title>
        <authorList>
            <person name="Ballester A.R."/>
            <person name="Marcet-Houben M."/>
            <person name="Levin E."/>
            <person name="Sela N."/>
            <person name="Selma-Lazaro C."/>
            <person name="Carmona L."/>
            <person name="Wisniewski M."/>
            <person name="Droby S."/>
            <person name="Gonzalez-Candelas L."/>
            <person name="Gabaldon T."/>
        </authorList>
    </citation>
    <scope>NUCLEOTIDE SEQUENCE [LARGE SCALE GENOMIC DNA]</scope>
    <source>
        <strain evidence="2 3">MD-8</strain>
    </source>
</reference>
<feature type="region of interest" description="Disordered" evidence="1">
    <location>
        <begin position="1"/>
        <end position="45"/>
    </location>
</feature>
<dbReference type="VEuPathDB" id="FungiDB:PEXP_096260"/>
<organism evidence="2 3">
    <name type="scientific">Penicillium expansum</name>
    <name type="common">Blue mold rot fungus</name>
    <dbReference type="NCBI Taxonomy" id="27334"/>
    <lineage>
        <taxon>Eukaryota</taxon>
        <taxon>Fungi</taxon>
        <taxon>Dikarya</taxon>
        <taxon>Ascomycota</taxon>
        <taxon>Pezizomycotina</taxon>
        <taxon>Eurotiomycetes</taxon>
        <taxon>Eurotiomycetidae</taxon>
        <taxon>Eurotiales</taxon>
        <taxon>Aspergillaceae</taxon>
        <taxon>Penicillium</taxon>
    </lineage>
</organism>
<sequence length="270" mass="29852">MDSDKPPERSSLPPAHVDEDILMAYSDSATSETEPPVDFANMPPRVIERRPRDIRSNAVVEYQTYASERIERSSRATPQNPPPPVSTKMVVDSWIDQTKISQVEEIILFDIKTYPLHPDGQTPGSYKTASRDVELLTLLGDFPLRFYGARRACYIGDVGYPLDLCRSVECAVCSVFQEQYTARKAGIRFELGAGIVTSPNSSQADVFATNHHIHSPQHAMILCASPNIAQSDTQATSSDAPPPYTEFPSLGTVVVPIGLIMYTRTGWYPS</sequence>
<evidence type="ECO:0000256" key="1">
    <source>
        <dbReference type="SAM" id="MobiDB-lite"/>
    </source>
</evidence>
<accession>A0A0A2JZ07</accession>
<dbReference type="RefSeq" id="XP_016599108.1">
    <property type="nucleotide sequence ID" value="XM_016737393.1"/>
</dbReference>
<evidence type="ECO:0000313" key="3">
    <source>
        <dbReference type="Proteomes" id="UP000030143"/>
    </source>
</evidence>
<dbReference type="STRING" id="27334.A0A0A2JZ07"/>
<gene>
    <name evidence="2" type="ORF">PEX2_001150</name>
</gene>
<dbReference type="HOGENOM" id="CLU_1030966_0_0_1"/>
<dbReference type="GeneID" id="27672812"/>
<keyword evidence="3" id="KW-1185">Reference proteome</keyword>
<evidence type="ECO:0000313" key="2">
    <source>
        <dbReference type="EMBL" id="KGO57440.1"/>
    </source>
</evidence>
<proteinExistence type="predicted"/>
<dbReference type="EMBL" id="JQFZ01000147">
    <property type="protein sequence ID" value="KGO57440.1"/>
    <property type="molecule type" value="Genomic_DNA"/>
</dbReference>
<protein>
    <submittedName>
        <fullName evidence="2">Uncharacterized protein</fullName>
    </submittedName>
</protein>
<name>A0A0A2JZ07_PENEN</name>